<dbReference type="GO" id="GO:0050353">
    <property type="term" value="F:trimethyllysine dioxygenase activity"/>
    <property type="evidence" value="ECO:0007669"/>
    <property type="project" value="UniProtKB-EC"/>
</dbReference>
<dbReference type="InterPro" id="IPR003819">
    <property type="entry name" value="TauD/TfdA-like"/>
</dbReference>
<comment type="pathway">
    <text evidence="3">Amine and polyamine biosynthesis; carnitine biosynthesis.</text>
</comment>
<dbReference type="InterPro" id="IPR042098">
    <property type="entry name" value="TauD-like_sf"/>
</dbReference>
<evidence type="ECO:0000256" key="6">
    <source>
        <dbReference type="ARBA" id="ARBA00016835"/>
    </source>
</evidence>
<dbReference type="AlphaFoldDB" id="A0A0P5SY30"/>
<keyword evidence="8" id="KW-0124">Carnitine biosynthesis</keyword>
<dbReference type="InterPro" id="IPR038492">
    <property type="entry name" value="GBBH-like_N_sf"/>
</dbReference>
<comment type="similarity">
    <text evidence="4">Belongs to the gamma-BBH/TMLD family.</text>
</comment>
<evidence type="ECO:0000313" key="19">
    <source>
        <dbReference type="EMBL" id="KZS15358.1"/>
    </source>
</evidence>
<dbReference type="EC" id="1.14.11.8" evidence="5"/>
<dbReference type="InterPro" id="IPR010376">
    <property type="entry name" value="GBBH-like_N"/>
</dbReference>
<accession>A0A0P5SY30</accession>
<feature type="domain" description="Gamma-butyrobetaine hydroxylase-like N-terminal" evidence="18">
    <location>
        <begin position="67"/>
        <end position="134"/>
    </location>
</feature>
<proteinExistence type="inferred from homology"/>
<evidence type="ECO:0000313" key="20">
    <source>
        <dbReference type="Proteomes" id="UP000076858"/>
    </source>
</evidence>
<dbReference type="InterPro" id="IPR012776">
    <property type="entry name" value="Trimethyllysine_dOase"/>
</dbReference>
<evidence type="ECO:0000256" key="11">
    <source>
        <dbReference type="ARBA" id="ARBA00023004"/>
    </source>
</evidence>
<dbReference type="FunFam" id="3.30.2020.30:FF:000002">
    <property type="entry name" value="Putative gamma-butyrobetaine dioxygenase"/>
    <property type="match status" value="1"/>
</dbReference>
<comment type="cofactor">
    <cofactor evidence="2">
        <name>L-ascorbate</name>
        <dbReference type="ChEBI" id="CHEBI:38290"/>
    </cofactor>
</comment>
<evidence type="ECO:0000256" key="15">
    <source>
        <dbReference type="ARBA" id="ARBA00046008"/>
    </source>
</evidence>
<dbReference type="FunFam" id="3.60.130.10:FF:000020">
    <property type="entry name" value="GG15479"/>
    <property type="match status" value="1"/>
</dbReference>
<keyword evidence="7" id="KW-0479">Metal-binding</keyword>
<evidence type="ECO:0000256" key="14">
    <source>
        <dbReference type="ARBA" id="ARBA00032283"/>
    </source>
</evidence>
<evidence type="ECO:0000256" key="3">
    <source>
        <dbReference type="ARBA" id="ARBA00005022"/>
    </source>
</evidence>
<dbReference type="InterPro" id="IPR050411">
    <property type="entry name" value="AlphaKG_dependent_hydroxylases"/>
</dbReference>
<sequence length="421" mass="48796">MGILKFKSHLSKLPSLLFRNNNLHTSKTFLKFNLLSANYCSGNPLQLQDNEHFTLPKFLDVHLSNASQTLKLHPTWLRDHCRCPDCYNAVTYQRKNDILKLNEHSTISAHSQSDGLLHVLWSDGHKSIYSIPWLISNTYEGRCRTQEEEARRLITWDGSMGNLPSLEPILYHNAMHDDNTLSEIYRRVIQYGFVQIEQVPSTEIDTKMIIERVCRMSRTVFGKFWETGTNFDHMDTGYLNGYLEGHTDNTYFTEAQGFLVFHCTHFNGKGGESFLVDGFHVAKQLKQLDPIAYDYLSKANITAEYIEPGEHFSSGGAILRHDPVSHQLEQIRFNMLDRAPLTSVPQSEVGTFYRHLRTLAMLVRQKENEYWFRLSPGTVMVIDNWRLLHGRNSYEGKRVLRGCYYSRSDFMSKARHYGIIL</sequence>
<evidence type="ECO:0000256" key="1">
    <source>
        <dbReference type="ARBA" id="ARBA00001954"/>
    </source>
</evidence>
<evidence type="ECO:0000259" key="18">
    <source>
        <dbReference type="Pfam" id="PF06155"/>
    </source>
</evidence>
<evidence type="ECO:0000256" key="13">
    <source>
        <dbReference type="ARBA" id="ARBA00031778"/>
    </source>
</evidence>
<reference evidence="19 20" key="1">
    <citation type="submission" date="2016-03" db="EMBL/GenBank/DDBJ databases">
        <title>EvidentialGene: Evidence-directed Construction of Genes on Genomes.</title>
        <authorList>
            <person name="Gilbert D.G."/>
            <person name="Choi J.-H."/>
            <person name="Mockaitis K."/>
            <person name="Colbourne J."/>
            <person name="Pfrender M."/>
        </authorList>
    </citation>
    <scope>NUCLEOTIDE SEQUENCE [LARGE SCALE GENOMIC DNA]</scope>
    <source>
        <strain evidence="19 20">Xinb3</strain>
        <tissue evidence="19">Complete organism</tissue>
    </source>
</reference>
<keyword evidence="20" id="KW-1185">Reference proteome</keyword>
<organism evidence="19 20">
    <name type="scientific">Daphnia magna</name>
    <dbReference type="NCBI Taxonomy" id="35525"/>
    <lineage>
        <taxon>Eukaryota</taxon>
        <taxon>Metazoa</taxon>
        <taxon>Ecdysozoa</taxon>
        <taxon>Arthropoda</taxon>
        <taxon>Crustacea</taxon>
        <taxon>Branchiopoda</taxon>
        <taxon>Diplostraca</taxon>
        <taxon>Cladocera</taxon>
        <taxon>Anomopoda</taxon>
        <taxon>Daphniidae</taxon>
        <taxon>Daphnia</taxon>
    </lineage>
</organism>
<evidence type="ECO:0000256" key="16">
    <source>
        <dbReference type="ARBA" id="ARBA00049334"/>
    </source>
</evidence>
<evidence type="ECO:0000256" key="5">
    <source>
        <dbReference type="ARBA" id="ARBA00012267"/>
    </source>
</evidence>
<evidence type="ECO:0000256" key="8">
    <source>
        <dbReference type="ARBA" id="ARBA00022873"/>
    </source>
</evidence>
<comment type="catalytic activity">
    <reaction evidence="16">
        <text>N(6),N(6),N(6)-trimethyl-L-lysine + 2-oxoglutarate + O2 = (3S)-3-hydroxy-N(6),N(6),N(6)-trimethyl-L-lysine + succinate + CO2</text>
        <dbReference type="Rhea" id="RHEA:14181"/>
        <dbReference type="ChEBI" id="CHEBI:15379"/>
        <dbReference type="ChEBI" id="CHEBI:16526"/>
        <dbReference type="ChEBI" id="CHEBI:16810"/>
        <dbReference type="ChEBI" id="CHEBI:30031"/>
        <dbReference type="ChEBI" id="CHEBI:58100"/>
        <dbReference type="ChEBI" id="CHEBI:141499"/>
        <dbReference type="EC" id="1.14.11.8"/>
    </reaction>
</comment>
<evidence type="ECO:0000259" key="17">
    <source>
        <dbReference type="Pfam" id="PF02668"/>
    </source>
</evidence>
<dbReference type="NCBIfam" id="TIGR02410">
    <property type="entry name" value="carnitine_TMLD"/>
    <property type="match status" value="1"/>
</dbReference>
<keyword evidence="10" id="KW-0560">Oxidoreductase</keyword>
<evidence type="ECO:0000256" key="9">
    <source>
        <dbReference type="ARBA" id="ARBA00022964"/>
    </source>
</evidence>
<keyword evidence="11" id="KW-0408">Iron</keyword>
<dbReference type="OrthoDB" id="408743at2759"/>
<dbReference type="STRING" id="35525.A0A0P5SY30"/>
<comment type="caution">
    <text evidence="19">The sequence shown here is derived from an EMBL/GenBank/DDBJ whole genome shotgun (WGS) entry which is preliminary data.</text>
</comment>
<dbReference type="GO" id="GO:0045329">
    <property type="term" value="P:carnitine biosynthetic process"/>
    <property type="evidence" value="ECO:0007669"/>
    <property type="project" value="UniProtKB-UniPathway"/>
</dbReference>
<dbReference type="Proteomes" id="UP000076858">
    <property type="component" value="Unassembled WGS sequence"/>
</dbReference>
<dbReference type="PANTHER" id="PTHR10696">
    <property type="entry name" value="GAMMA-BUTYROBETAINE HYDROXYLASE-RELATED"/>
    <property type="match status" value="1"/>
</dbReference>
<dbReference type="GO" id="GO:0005506">
    <property type="term" value="F:iron ion binding"/>
    <property type="evidence" value="ECO:0007669"/>
    <property type="project" value="InterPro"/>
</dbReference>
<dbReference type="Pfam" id="PF02668">
    <property type="entry name" value="TauD"/>
    <property type="match status" value="1"/>
</dbReference>
<evidence type="ECO:0000256" key="2">
    <source>
        <dbReference type="ARBA" id="ARBA00001961"/>
    </source>
</evidence>
<evidence type="ECO:0000256" key="10">
    <source>
        <dbReference type="ARBA" id="ARBA00023002"/>
    </source>
</evidence>
<dbReference type="UniPathway" id="UPA00118"/>
<dbReference type="GO" id="GO:0005739">
    <property type="term" value="C:mitochondrion"/>
    <property type="evidence" value="ECO:0007669"/>
    <property type="project" value="TreeGrafter"/>
</dbReference>
<dbReference type="Pfam" id="PF06155">
    <property type="entry name" value="GBBH-like_N"/>
    <property type="match status" value="1"/>
</dbReference>
<keyword evidence="9 19" id="KW-0223">Dioxygenase</keyword>
<comment type="cofactor">
    <cofactor evidence="1">
        <name>Fe(2+)</name>
        <dbReference type="ChEBI" id="CHEBI:29033"/>
    </cofactor>
</comment>
<evidence type="ECO:0000256" key="7">
    <source>
        <dbReference type="ARBA" id="ARBA00022723"/>
    </source>
</evidence>
<evidence type="ECO:0000256" key="4">
    <source>
        <dbReference type="ARBA" id="ARBA00008654"/>
    </source>
</evidence>
<dbReference type="Gene3D" id="3.30.2020.30">
    <property type="match status" value="1"/>
</dbReference>
<dbReference type="SUPFAM" id="SSF51197">
    <property type="entry name" value="Clavaminate synthase-like"/>
    <property type="match status" value="1"/>
</dbReference>
<dbReference type="PANTHER" id="PTHR10696:SF51">
    <property type="entry name" value="TRIMETHYLLYSINE DIOXYGENASE, MITOCHONDRIAL"/>
    <property type="match status" value="1"/>
</dbReference>
<dbReference type="Gene3D" id="3.60.130.10">
    <property type="entry name" value="Clavaminate synthase-like"/>
    <property type="match status" value="1"/>
</dbReference>
<name>A0A0P5SY30_9CRUS</name>
<gene>
    <name evidence="19" type="ORF">APZ42_019023</name>
</gene>
<feature type="domain" description="TauD/TfdA-like" evidence="17">
    <location>
        <begin position="178"/>
        <end position="404"/>
    </location>
</feature>
<protein>
    <recommendedName>
        <fullName evidence="6">Trimethyllysine dioxygenase, mitochondrial</fullName>
        <ecNumber evidence="5">1.14.11.8</ecNumber>
    </recommendedName>
    <alternativeName>
        <fullName evidence="13">Epsilon-trimethyllysine 2-oxoglutarate dioxygenase</fullName>
    </alternativeName>
    <alternativeName>
        <fullName evidence="12">TML hydroxylase</fullName>
    </alternativeName>
    <alternativeName>
        <fullName evidence="14">TML-alpha-ketoglutarate dioxygenase</fullName>
    </alternativeName>
</protein>
<evidence type="ECO:0000256" key="12">
    <source>
        <dbReference type="ARBA" id="ARBA00030363"/>
    </source>
</evidence>
<dbReference type="EMBL" id="LRGB01000872">
    <property type="protein sequence ID" value="KZS15358.1"/>
    <property type="molecule type" value="Genomic_DNA"/>
</dbReference>
<comment type="function">
    <text evidence="15">Converts trimethyllysine (TML) into hydroxytrimethyllysine (HTML).</text>
</comment>